<dbReference type="SUPFAM" id="SSF52518">
    <property type="entry name" value="Thiamin diphosphate-binding fold (THDP-binding)"/>
    <property type="match status" value="2"/>
</dbReference>
<evidence type="ECO:0000256" key="10">
    <source>
        <dbReference type="ARBA" id="ARBA00055605"/>
    </source>
</evidence>
<dbReference type="GO" id="GO:0009228">
    <property type="term" value="P:thiamine biosynthetic process"/>
    <property type="evidence" value="ECO:0007669"/>
    <property type="project" value="UniProtKB-UniRule"/>
</dbReference>
<dbReference type="Pfam" id="PF13292">
    <property type="entry name" value="DXP_synthase_N"/>
    <property type="match status" value="1"/>
</dbReference>
<dbReference type="EC" id="2.2.1.7" evidence="11"/>
<dbReference type="Pfam" id="PF02779">
    <property type="entry name" value="Transket_pyr"/>
    <property type="match status" value="1"/>
</dbReference>
<dbReference type="Proteomes" id="UP000035337">
    <property type="component" value="Chromosome"/>
</dbReference>
<feature type="binding site" evidence="11">
    <location>
        <position position="174"/>
    </location>
    <ligand>
        <name>thiamine diphosphate</name>
        <dbReference type="ChEBI" id="CHEBI:58937"/>
    </ligand>
</feature>
<feature type="binding site" evidence="11">
    <location>
        <position position="145"/>
    </location>
    <ligand>
        <name>Mg(2+)</name>
        <dbReference type="ChEBI" id="CHEBI:18420"/>
    </ligand>
</feature>
<evidence type="ECO:0000259" key="12">
    <source>
        <dbReference type="SMART" id="SM00861"/>
    </source>
</evidence>
<dbReference type="Gene3D" id="3.40.50.970">
    <property type="match status" value="2"/>
</dbReference>
<dbReference type="FunFam" id="3.40.50.970:FF:000005">
    <property type="entry name" value="1-deoxy-D-xylulose-5-phosphate synthase"/>
    <property type="match status" value="1"/>
</dbReference>
<feature type="binding site" evidence="11">
    <location>
        <begin position="146"/>
        <end position="147"/>
    </location>
    <ligand>
        <name>thiamine diphosphate</name>
        <dbReference type="ChEBI" id="CHEBI:58937"/>
    </ligand>
</feature>
<evidence type="ECO:0000256" key="9">
    <source>
        <dbReference type="ARBA" id="ARBA00023229"/>
    </source>
</evidence>
<protein>
    <recommendedName>
        <fullName evidence="11">1-deoxy-D-xylulose-5-phosphate synthase</fullName>
        <ecNumber evidence="11">2.2.1.7</ecNumber>
    </recommendedName>
    <alternativeName>
        <fullName evidence="11">1-deoxyxylulose-5-phosphate synthase</fullName>
        <shortName evidence="11">DXP synthase</shortName>
        <shortName evidence="11">DXPS</shortName>
    </alternativeName>
</protein>
<comment type="cofactor">
    <cofactor evidence="11">
        <name>Mg(2+)</name>
        <dbReference type="ChEBI" id="CHEBI:18420"/>
    </cofactor>
    <text evidence="11">Binds 1 Mg(2+) ion per subunit.</text>
</comment>
<keyword evidence="7 11" id="KW-0784">Thiamine biosynthesis</keyword>
<dbReference type="Pfam" id="PF02780">
    <property type="entry name" value="Transketolase_C"/>
    <property type="match status" value="1"/>
</dbReference>
<evidence type="ECO:0000256" key="5">
    <source>
        <dbReference type="ARBA" id="ARBA00022723"/>
    </source>
</evidence>
<keyword evidence="8 11" id="KW-0786">Thiamine pyrophosphate</keyword>
<feature type="binding site" evidence="11">
    <location>
        <position position="281"/>
    </location>
    <ligand>
        <name>thiamine diphosphate</name>
        <dbReference type="ChEBI" id="CHEBI:58937"/>
    </ligand>
</feature>
<dbReference type="GO" id="GO:0005829">
    <property type="term" value="C:cytosol"/>
    <property type="evidence" value="ECO:0007669"/>
    <property type="project" value="TreeGrafter"/>
</dbReference>
<gene>
    <name evidence="11 13" type="primary">dxs</name>
    <name evidence="13" type="ORF">Epro_0216</name>
</gene>
<dbReference type="InterPro" id="IPR049557">
    <property type="entry name" value="Transketolase_CS"/>
</dbReference>
<dbReference type="PATRIC" id="fig|1408281.3.peg.220"/>
<dbReference type="AlphaFoldDB" id="A0A0G3WI85"/>
<evidence type="ECO:0000256" key="8">
    <source>
        <dbReference type="ARBA" id="ARBA00023052"/>
    </source>
</evidence>
<dbReference type="PANTHER" id="PTHR43322">
    <property type="entry name" value="1-D-DEOXYXYLULOSE 5-PHOSPHATE SYNTHASE-RELATED"/>
    <property type="match status" value="1"/>
</dbReference>
<keyword evidence="4 11" id="KW-0808">Transferase</keyword>
<dbReference type="CDD" id="cd02007">
    <property type="entry name" value="TPP_DXS"/>
    <property type="match status" value="1"/>
</dbReference>
<dbReference type="InterPro" id="IPR029061">
    <property type="entry name" value="THDP-binding"/>
</dbReference>
<keyword evidence="9 11" id="KW-0414">Isoprene biosynthesis</keyword>
<dbReference type="CDD" id="cd07033">
    <property type="entry name" value="TPP_PYR_DXS_TK_like"/>
    <property type="match status" value="1"/>
</dbReference>
<dbReference type="InterPro" id="IPR033248">
    <property type="entry name" value="Transketolase_C"/>
</dbReference>
<sequence length="617" mass="66590">MKILDKVNSPEDLKKLTKDELPALAKEVREEIISSVSKTGGHLASSLGAVDLTIALHYAYNAPKDKIIWDVGHQAYAHKILTGRKDKFKTLRTHGGLSGFPKRSESPYDAFGAGHSSTSISAALGFAVARDLQKEKFEVVSVIGDGSMTGGLAFEGLQNAGHLKKDMLVILNDNQMFISQKVGAVAGYFAKLLTGGKFKKVEEKVMKTVSRFHSFGSPFGKLIKRVKVMLFPGMLFEEMGFTYIGPVQGHNIDNIITILTNIKTMKGPVLLHVITKKGKGYEPAEENPEKFHGVGKFDAATGKTVKSNGVTYTKVFSDALVKLAAYDNKIVAVTAAMPEGTGLDKFAKSFPKRYFDVGIAEEHAVTFAAGMAADGLKPVCAIYSTFMQRALDNIIHDVALQNLPVVFALDRAGLVGEDGGTHHGAFDFSYLKFIPNLIVMAPSDEDELSRMLKTALQSGKPCALRYPRGAGAGVEVNNNATVLRIGKAKVLSEGKDVCILAIGNHVSTALAASKILKEKNIEAAVINMRFLKPFDEEVIFSMLAKTNKFITVEENALSGGFGESVKSVLSGTGAIVKSIGLPDKFIEHGNIRILREKYGLTPENIAETAVNAIHGKK</sequence>
<keyword evidence="5 11" id="KW-0479">Metal-binding</keyword>
<dbReference type="GO" id="GO:0016114">
    <property type="term" value="P:terpenoid biosynthetic process"/>
    <property type="evidence" value="ECO:0007669"/>
    <property type="project" value="UniProtKB-UniRule"/>
</dbReference>
<dbReference type="FunFam" id="3.40.50.920:FF:000002">
    <property type="entry name" value="1-deoxy-D-xylulose-5-phosphate synthase"/>
    <property type="match status" value="1"/>
</dbReference>
<evidence type="ECO:0000313" key="14">
    <source>
        <dbReference type="Proteomes" id="UP000035337"/>
    </source>
</evidence>
<accession>A0A0G3WI85</accession>
<feature type="binding site" evidence="11">
    <location>
        <position position="174"/>
    </location>
    <ligand>
        <name>Mg(2+)</name>
        <dbReference type="ChEBI" id="CHEBI:18420"/>
    </ligand>
</feature>
<proteinExistence type="inferred from homology"/>
<organism evidence="13 14">
    <name type="scientific">Endomicrobium proavitum</name>
    <dbReference type="NCBI Taxonomy" id="1408281"/>
    <lineage>
        <taxon>Bacteria</taxon>
        <taxon>Pseudomonadati</taxon>
        <taxon>Elusimicrobiota</taxon>
        <taxon>Endomicrobiia</taxon>
        <taxon>Endomicrobiales</taxon>
        <taxon>Endomicrobiaceae</taxon>
        <taxon>Endomicrobium</taxon>
    </lineage>
</organism>
<evidence type="ECO:0000256" key="3">
    <source>
        <dbReference type="ARBA" id="ARBA00011738"/>
    </source>
</evidence>
<evidence type="ECO:0000256" key="6">
    <source>
        <dbReference type="ARBA" id="ARBA00022842"/>
    </source>
</evidence>
<keyword evidence="14" id="KW-1185">Reference proteome</keyword>
<dbReference type="InterPro" id="IPR005477">
    <property type="entry name" value="Dxylulose-5-P_synthase"/>
</dbReference>
<dbReference type="PANTHER" id="PTHR43322:SF5">
    <property type="entry name" value="1-DEOXY-D-XYLULOSE-5-PHOSPHATE SYNTHASE, CHLOROPLASTIC"/>
    <property type="match status" value="1"/>
</dbReference>
<dbReference type="GO" id="GO:0030976">
    <property type="term" value="F:thiamine pyrophosphate binding"/>
    <property type="evidence" value="ECO:0007669"/>
    <property type="project" value="UniProtKB-UniRule"/>
</dbReference>
<dbReference type="PROSITE" id="PS00801">
    <property type="entry name" value="TRANSKETOLASE_1"/>
    <property type="match status" value="1"/>
</dbReference>
<comment type="cofactor">
    <cofactor evidence="11">
        <name>thiamine diphosphate</name>
        <dbReference type="ChEBI" id="CHEBI:58937"/>
    </cofactor>
    <text evidence="11">Binds 1 thiamine pyrophosphate per subunit.</text>
</comment>
<feature type="domain" description="Transketolase-like pyrimidine-binding" evidence="12">
    <location>
        <begin position="310"/>
        <end position="474"/>
    </location>
</feature>
<dbReference type="UniPathway" id="UPA00064">
    <property type="reaction ID" value="UER00091"/>
</dbReference>
<dbReference type="GO" id="GO:0008661">
    <property type="term" value="F:1-deoxy-D-xylulose-5-phosphate synthase activity"/>
    <property type="evidence" value="ECO:0007669"/>
    <property type="project" value="UniProtKB-UniRule"/>
</dbReference>
<dbReference type="Gene3D" id="3.40.50.920">
    <property type="match status" value="1"/>
</dbReference>
<evidence type="ECO:0000256" key="2">
    <source>
        <dbReference type="ARBA" id="ARBA00011081"/>
    </source>
</evidence>
<name>A0A0G3WI85_9BACT</name>
<feature type="binding site" evidence="11">
    <location>
        <position position="361"/>
    </location>
    <ligand>
        <name>thiamine diphosphate</name>
        <dbReference type="ChEBI" id="CHEBI:58937"/>
    </ligand>
</feature>
<dbReference type="NCBIfam" id="NF003933">
    <property type="entry name" value="PRK05444.2-2"/>
    <property type="match status" value="1"/>
</dbReference>
<evidence type="ECO:0000313" key="13">
    <source>
        <dbReference type="EMBL" id="AKL97595.1"/>
    </source>
</evidence>
<dbReference type="KEGG" id="epo:Epro_0216"/>
<reference evidence="13 14" key="1">
    <citation type="submission" date="2014-09" db="EMBL/GenBank/DDBJ databases">
        <title>Complete genome sequence of Endomicrobium proavitum.</title>
        <authorList>
            <person name="Zheng H."/>
        </authorList>
    </citation>
    <scope>NUCLEOTIDE SEQUENCE [LARGE SCALE GENOMIC DNA]</scope>
    <source>
        <strain evidence="13 14">Rsa215</strain>
    </source>
</reference>
<dbReference type="HAMAP" id="MF_00315">
    <property type="entry name" value="DXP_synth"/>
    <property type="match status" value="1"/>
</dbReference>
<comment type="subunit">
    <text evidence="3 11">Homodimer.</text>
</comment>
<feature type="binding site" evidence="11">
    <location>
        <begin position="114"/>
        <end position="116"/>
    </location>
    <ligand>
        <name>thiamine diphosphate</name>
        <dbReference type="ChEBI" id="CHEBI:58937"/>
    </ligand>
</feature>
<dbReference type="InterPro" id="IPR005475">
    <property type="entry name" value="Transketolase-like_Pyr-bd"/>
</dbReference>
<evidence type="ECO:0000256" key="4">
    <source>
        <dbReference type="ARBA" id="ARBA00022679"/>
    </source>
</evidence>
<dbReference type="NCBIfam" id="TIGR00204">
    <property type="entry name" value="dxs"/>
    <property type="match status" value="1"/>
</dbReference>
<dbReference type="GO" id="GO:0019288">
    <property type="term" value="P:isopentenyl diphosphate biosynthetic process, methylerythritol 4-phosphate pathway"/>
    <property type="evidence" value="ECO:0007669"/>
    <property type="project" value="TreeGrafter"/>
</dbReference>
<comment type="pathway">
    <text evidence="1 11">Metabolic intermediate biosynthesis; 1-deoxy-D-xylulose 5-phosphate biosynthesis; 1-deoxy-D-xylulose 5-phosphate from D-glyceraldehyde 3-phosphate and pyruvate: step 1/1.</text>
</comment>
<evidence type="ECO:0000256" key="1">
    <source>
        <dbReference type="ARBA" id="ARBA00004980"/>
    </source>
</evidence>
<evidence type="ECO:0000256" key="11">
    <source>
        <dbReference type="HAMAP-Rule" id="MF_00315"/>
    </source>
</evidence>
<comment type="catalytic activity">
    <reaction evidence="11">
        <text>D-glyceraldehyde 3-phosphate + pyruvate + H(+) = 1-deoxy-D-xylulose 5-phosphate + CO2</text>
        <dbReference type="Rhea" id="RHEA:12605"/>
        <dbReference type="ChEBI" id="CHEBI:15361"/>
        <dbReference type="ChEBI" id="CHEBI:15378"/>
        <dbReference type="ChEBI" id="CHEBI:16526"/>
        <dbReference type="ChEBI" id="CHEBI:57792"/>
        <dbReference type="ChEBI" id="CHEBI:59776"/>
        <dbReference type="EC" id="2.2.1.7"/>
    </reaction>
</comment>
<comment type="similarity">
    <text evidence="2 11">Belongs to the transketolase family. DXPS subfamily.</text>
</comment>
<keyword evidence="6 11" id="KW-0460">Magnesium</keyword>
<dbReference type="SUPFAM" id="SSF52922">
    <property type="entry name" value="TK C-terminal domain-like"/>
    <property type="match status" value="1"/>
</dbReference>
<feature type="binding site" evidence="11">
    <location>
        <position position="73"/>
    </location>
    <ligand>
        <name>thiamine diphosphate</name>
        <dbReference type="ChEBI" id="CHEBI:58937"/>
    </ligand>
</feature>
<comment type="function">
    <text evidence="10 11">Catalyzes the acyloin condensation reaction between C atoms 2 and 3 of pyruvate and glyceraldehyde 3-phosphate to yield 1-deoxy-D-xylulose-5-phosphate (DXP).</text>
</comment>
<dbReference type="GO" id="GO:0000287">
    <property type="term" value="F:magnesium ion binding"/>
    <property type="evidence" value="ECO:0007669"/>
    <property type="project" value="UniProtKB-UniRule"/>
</dbReference>
<dbReference type="STRING" id="1408281.Epro_0216"/>
<dbReference type="InterPro" id="IPR009014">
    <property type="entry name" value="Transketo_C/PFOR_II"/>
</dbReference>
<evidence type="ECO:0000256" key="7">
    <source>
        <dbReference type="ARBA" id="ARBA00022977"/>
    </source>
</evidence>
<dbReference type="SMART" id="SM00861">
    <property type="entry name" value="Transket_pyr"/>
    <property type="match status" value="1"/>
</dbReference>
<dbReference type="EMBL" id="CP009498">
    <property type="protein sequence ID" value="AKL97595.1"/>
    <property type="molecule type" value="Genomic_DNA"/>
</dbReference>